<protein>
    <submittedName>
        <fullName evidence="5 6">PucR family transcriptional regulator</fullName>
    </submittedName>
</protein>
<evidence type="ECO:0000313" key="8">
    <source>
        <dbReference type="Proteomes" id="UP001299608"/>
    </source>
</evidence>
<dbReference type="Proteomes" id="UP001299608">
    <property type="component" value="Unassembled WGS sequence"/>
</dbReference>
<reference evidence="5" key="3">
    <citation type="submission" date="2022-01" db="EMBL/GenBank/DDBJ databases">
        <title>Collection of gut derived symbiotic bacterial strains cultured from healthy donors.</title>
        <authorList>
            <person name="Lin H."/>
            <person name="Kohout C."/>
            <person name="Waligurski E."/>
            <person name="Pamer E.G."/>
        </authorList>
    </citation>
    <scope>NUCLEOTIDE SEQUENCE</scope>
    <source>
        <strain evidence="5">DFI.6.55</strain>
    </source>
</reference>
<evidence type="ECO:0000313" key="5">
    <source>
        <dbReference type="EMBL" id="MCG4747120.1"/>
    </source>
</evidence>
<dbReference type="EMBL" id="JAAITT010000008">
    <property type="protein sequence ID" value="NSJ48604.1"/>
    <property type="molecule type" value="Genomic_DNA"/>
</dbReference>
<evidence type="ECO:0000256" key="1">
    <source>
        <dbReference type="ARBA" id="ARBA00006754"/>
    </source>
</evidence>
<feature type="domain" description="PucR C-terminal helix-turn-helix" evidence="3">
    <location>
        <begin position="332"/>
        <end position="384"/>
    </location>
</feature>
<reference evidence="6" key="2">
    <citation type="submission" date="2020-02" db="EMBL/GenBank/DDBJ databases">
        <authorList>
            <person name="Littmann E."/>
            <person name="Sorbara M."/>
        </authorList>
    </citation>
    <scope>NUCLEOTIDE SEQUENCE</scope>
    <source>
        <strain evidence="6">MSK.1.17</strain>
    </source>
</reference>
<dbReference type="AlphaFoldDB" id="A0AAW5C2M8"/>
<name>A0AAW5C2M8_9FIRM</name>
<feature type="domain" description="Purine catabolism PurC-like" evidence="2">
    <location>
        <begin position="7"/>
        <end position="125"/>
    </location>
</feature>
<dbReference type="Proteomes" id="UP000669239">
    <property type="component" value="Unassembled WGS sequence"/>
</dbReference>
<dbReference type="InterPro" id="IPR042070">
    <property type="entry name" value="PucR_C-HTH_sf"/>
</dbReference>
<dbReference type="GeneID" id="97205608"/>
<dbReference type="InterPro" id="IPR012914">
    <property type="entry name" value="PucR_dom"/>
</dbReference>
<dbReference type="RefSeq" id="WP_165641520.1">
    <property type="nucleotide sequence ID" value="NZ_BAABZL010000001.1"/>
</dbReference>
<evidence type="ECO:0000313" key="7">
    <source>
        <dbReference type="Proteomes" id="UP000669239"/>
    </source>
</evidence>
<comment type="similarity">
    <text evidence="1">Belongs to the CdaR family.</text>
</comment>
<evidence type="ECO:0000313" key="6">
    <source>
        <dbReference type="EMBL" id="NSJ48604.1"/>
    </source>
</evidence>
<gene>
    <name evidence="6" type="ORF">G5B36_07795</name>
    <name evidence="5" type="ORF">L0N08_16965</name>
</gene>
<dbReference type="InterPro" id="IPR025736">
    <property type="entry name" value="PucR_C-HTH_dom"/>
</dbReference>
<dbReference type="PANTHER" id="PTHR33744:SF1">
    <property type="entry name" value="DNA-BINDING TRANSCRIPTIONAL ACTIVATOR ADER"/>
    <property type="match status" value="1"/>
</dbReference>
<dbReference type="PANTHER" id="PTHR33744">
    <property type="entry name" value="CARBOHYDRATE DIACID REGULATOR"/>
    <property type="match status" value="1"/>
</dbReference>
<sequence length="397" mass="45428">MAIYCEDLFKLSSFRDARLRGGRTGLGRKITWPYVGATPSVSQWLHGGELLFLTGVGIPSDDESLLNLVDECIQKNLSGIVFLLNPQYIPEIPEAVIEKADQEGLPVFQMPWDVKLIDATREIIELMEQVKEKSKNVRFFLESLLFSNNSDIDSIMHFYNIRLHSQYCICVVESADNVFSEAIESNFQHLSASVRNIALSSRLAILSCSYANRLIFLLTADSKSDTVYLQNTISNNFEYIQALHASRGGFMKMAFSRTFTKLNQIKQCYHEITVALSTKNLHALFPNHIIHYENLGIYRILFELDKNESIRDYCMKNIDPLISYDAQHSSSLLETLRLYFINNCHSSQTAQALFIHKNTLVYRLSLIKELLHTDLSNALKNLELFNSILLYDYLHAV</sequence>
<dbReference type="EMBL" id="JAKNGE010000021">
    <property type="protein sequence ID" value="MCG4747120.1"/>
    <property type="molecule type" value="Genomic_DNA"/>
</dbReference>
<dbReference type="Gene3D" id="1.10.10.2840">
    <property type="entry name" value="PucR C-terminal helix-turn-helix domain"/>
    <property type="match status" value="1"/>
</dbReference>
<reference evidence="6 7" key="1">
    <citation type="journal article" date="2020" name="Cell Host Microbe">
        <title>Functional and Genomic Variation between Human-Derived Isolates of Lachnospiraceae Reveals Inter- and Intra-Species Diversity.</title>
        <authorList>
            <person name="Sorbara M.T."/>
            <person name="Littmann E.R."/>
            <person name="Fontana E."/>
            <person name="Moody T.U."/>
            <person name="Kohout C.E."/>
            <person name="Gjonbalaj M."/>
            <person name="Eaton V."/>
            <person name="Seok R."/>
            <person name="Leiner I.M."/>
            <person name="Pamer E.G."/>
        </authorList>
    </citation>
    <scope>NUCLEOTIDE SEQUENCE [LARGE SCALE GENOMIC DNA]</scope>
    <source>
        <strain evidence="6 7">MSK.1.17</strain>
    </source>
</reference>
<evidence type="ECO:0000259" key="2">
    <source>
        <dbReference type="Pfam" id="PF07905"/>
    </source>
</evidence>
<dbReference type="Pfam" id="PF13556">
    <property type="entry name" value="HTH_30"/>
    <property type="match status" value="1"/>
</dbReference>
<evidence type="ECO:0000259" key="3">
    <source>
        <dbReference type="Pfam" id="PF13556"/>
    </source>
</evidence>
<accession>A0AAW5C2M8</accession>
<dbReference type="InterPro" id="IPR051448">
    <property type="entry name" value="CdaR-like_regulators"/>
</dbReference>
<evidence type="ECO:0000259" key="4">
    <source>
        <dbReference type="Pfam" id="PF17853"/>
    </source>
</evidence>
<proteinExistence type="inferred from homology"/>
<dbReference type="Pfam" id="PF17853">
    <property type="entry name" value="GGDEF_2"/>
    <property type="match status" value="1"/>
</dbReference>
<dbReference type="Pfam" id="PF07905">
    <property type="entry name" value="PucR"/>
    <property type="match status" value="1"/>
</dbReference>
<organism evidence="5 8">
    <name type="scientific">Enterocloster aldenensis</name>
    <dbReference type="NCBI Taxonomy" id="358742"/>
    <lineage>
        <taxon>Bacteria</taxon>
        <taxon>Bacillati</taxon>
        <taxon>Bacillota</taxon>
        <taxon>Clostridia</taxon>
        <taxon>Lachnospirales</taxon>
        <taxon>Lachnospiraceae</taxon>
        <taxon>Enterocloster</taxon>
    </lineage>
</organism>
<keyword evidence="7" id="KW-1185">Reference proteome</keyword>
<feature type="domain" description="CdaR GGDEF-like" evidence="4">
    <location>
        <begin position="149"/>
        <end position="271"/>
    </location>
</feature>
<dbReference type="InterPro" id="IPR041522">
    <property type="entry name" value="CdaR_GGDEF"/>
</dbReference>
<comment type="caution">
    <text evidence="5">The sequence shown here is derived from an EMBL/GenBank/DDBJ whole genome shotgun (WGS) entry which is preliminary data.</text>
</comment>